<name>A0A369YQ06_9PAST</name>
<evidence type="ECO:0000259" key="4">
    <source>
        <dbReference type="Pfam" id="PF00535"/>
    </source>
</evidence>
<dbReference type="PANTHER" id="PTHR43685:SF5">
    <property type="entry name" value="GLYCOSYLTRANSFERASE EPSE-RELATED"/>
    <property type="match status" value="1"/>
</dbReference>
<dbReference type="EMBL" id="QEPN01000001">
    <property type="protein sequence ID" value="RDE73996.1"/>
    <property type="molecule type" value="Genomic_DNA"/>
</dbReference>
<dbReference type="GO" id="GO:0016757">
    <property type="term" value="F:glycosyltransferase activity"/>
    <property type="evidence" value="ECO:0007669"/>
    <property type="project" value="UniProtKB-KW"/>
</dbReference>
<dbReference type="AlphaFoldDB" id="A0A369YQ06"/>
<comment type="similarity">
    <text evidence="1">Belongs to the glycosyltransferase 2 family.</text>
</comment>
<dbReference type="InterPro" id="IPR050834">
    <property type="entry name" value="Glycosyltransf_2"/>
</dbReference>
<dbReference type="PANTHER" id="PTHR43685">
    <property type="entry name" value="GLYCOSYLTRANSFERASE"/>
    <property type="match status" value="1"/>
</dbReference>
<organism evidence="5 6">
    <name type="scientific">Haemophilus sputorum</name>
    <dbReference type="NCBI Taxonomy" id="1078480"/>
    <lineage>
        <taxon>Bacteria</taxon>
        <taxon>Pseudomonadati</taxon>
        <taxon>Pseudomonadota</taxon>
        <taxon>Gammaproteobacteria</taxon>
        <taxon>Pasteurellales</taxon>
        <taxon>Pasteurellaceae</taxon>
        <taxon>Haemophilus</taxon>
    </lineage>
</organism>
<feature type="domain" description="Glycosyltransferase 2-like" evidence="4">
    <location>
        <begin position="5"/>
        <end position="137"/>
    </location>
</feature>
<dbReference type="SUPFAM" id="SSF53448">
    <property type="entry name" value="Nucleotide-diphospho-sugar transferases"/>
    <property type="match status" value="1"/>
</dbReference>
<evidence type="ECO:0000313" key="5">
    <source>
        <dbReference type="EMBL" id="RDE73996.1"/>
    </source>
</evidence>
<evidence type="ECO:0000256" key="2">
    <source>
        <dbReference type="ARBA" id="ARBA00022676"/>
    </source>
</evidence>
<comment type="caution">
    <text evidence="5">The sequence shown here is derived from an EMBL/GenBank/DDBJ whole genome shotgun (WGS) entry which is preliminary data.</text>
</comment>
<evidence type="ECO:0000313" key="6">
    <source>
        <dbReference type="Proteomes" id="UP000253872"/>
    </source>
</evidence>
<dbReference type="InterPro" id="IPR029044">
    <property type="entry name" value="Nucleotide-diphossugar_trans"/>
</dbReference>
<gene>
    <name evidence="5" type="ORF">DPV93_02230</name>
</gene>
<sequence>MKLAVILPAYNAEAHLAECLDSLLNQTFQDFCILAINDASIDNTSKILESYAKMDPRLRVYHFTQNQGEPSAGKLAKDILNYMNVEYVARMDADDICAPHRFEKQIQYLDNHPEIDILGSNAVIFHHERTDKSPEISDLPLLDKDIKAHFSLARGHIINPSVMWRHSSIKELGLNYAQTSTAPDFHMWIQCALNGKTFANLPEPLLFYRVHSEQESQKRAKLSEAVQYSMELWIHHLFPELQSQEVSLLSRILHEKSIRLTTEEFEIAFSAYDKVRANHGPSRFGEDRETMFSILDKHTQFLKNVFYENIA</sequence>
<accession>A0A369YQ06</accession>
<dbReference type="Pfam" id="PF00535">
    <property type="entry name" value="Glycos_transf_2"/>
    <property type="match status" value="1"/>
</dbReference>
<evidence type="ECO:0000256" key="1">
    <source>
        <dbReference type="ARBA" id="ARBA00006739"/>
    </source>
</evidence>
<dbReference type="InterPro" id="IPR001173">
    <property type="entry name" value="Glyco_trans_2-like"/>
</dbReference>
<dbReference type="RefSeq" id="WP_111401843.1">
    <property type="nucleotide sequence ID" value="NZ_QEPN01000001.1"/>
</dbReference>
<proteinExistence type="inferred from homology"/>
<reference evidence="5 6" key="1">
    <citation type="submission" date="2018-05" db="EMBL/GenBank/DDBJ databases">
        <title>Draft Genome Sequences for a Diverse set of 7 Haemophilus Species.</title>
        <authorList>
            <person name="Nichols M."/>
            <person name="Topaz N."/>
            <person name="Wang X."/>
            <person name="Wang X."/>
            <person name="Boxrud D."/>
        </authorList>
    </citation>
    <scope>NUCLEOTIDE SEQUENCE [LARGE SCALE GENOMIC DNA]</scope>
    <source>
        <strain evidence="5 6">C2002001239</strain>
    </source>
</reference>
<evidence type="ECO:0000256" key="3">
    <source>
        <dbReference type="ARBA" id="ARBA00022679"/>
    </source>
</evidence>
<keyword evidence="2" id="KW-0328">Glycosyltransferase</keyword>
<dbReference type="STRING" id="1035839.GCA_000238795_01637"/>
<protein>
    <submittedName>
        <fullName evidence="5">Glycosyltransferase</fullName>
    </submittedName>
</protein>
<keyword evidence="3 5" id="KW-0808">Transferase</keyword>
<dbReference type="Proteomes" id="UP000253872">
    <property type="component" value="Unassembled WGS sequence"/>
</dbReference>
<dbReference type="Gene3D" id="3.90.550.10">
    <property type="entry name" value="Spore Coat Polysaccharide Biosynthesis Protein SpsA, Chain A"/>
    <property type="match status" value="1"/>
</dbReference>